<name>A0A8H7E2W8_9EURO</name>
<keyword evidence="3" id="KW-1185">Reference proteome</keyword>
<evidence type="ECO:0000256" key="1">
    <source>
        <dbReference type="SAM" id="MobiDB-lite"/>
    </source>
</evidence>
<dbReference type="Proteomes" id="UP000606974">
    <property type="component" value="Unassembled WGS sequence"/>
</dbReference>
<organism evidence="2 3">
    <name type="scientific">Endocarpon pusillum</name>
    <dbReference type="NCBI Taxonomy" id="364733"/>
    <lineage>
        <taxon>Eukaryota</taxon>
        <taxon>Fungi</taxon>
        <taxon>Dikarya</taxon>
        <taxon>Ascomycota</taxon>
        <taxon>Pezizomycotina</taxon>
        <taxon>Eurotiomycetes</taxon>
        <taxon>Chaetothyriomycetidae</taxon>
        <taxon>Verrucariales</taxon>
        <taxon>Verrucariaceae</taxon>
        <taxon>Endocarpon</taxon>
    </lineage>
</organism>
<feature type="compositionally biased region" description="Low complexity" evidence="1">
    <location>
        <begin position="29"/>
        <end position="39"/>
    </location>
</feature>
<feature type="compositionally biased region" description="Low complexity" evidence="1">
    <location>
        <begin position="82"/>
        <end position="94"/>
    </location>
</feature>
<accession>A0A8H7E2W8</accession>
<feature type="compositionally biased region" description="Low complexity" evidence="1">
    <location>
        <begin position="148"/>
        <end position="174"/>
    </location>
</feature>
<reference evidence="2" key="1">
    <citation type="submission" date="2020-02" db="EMBL/GenBank/DDBJ databases">
        <authorList>
            <person name="Palmer J.M."/>
        </authorList>
    </citation>
    <scope>NUCLEOTIDE SEQUENCE</scope>
    <source>
        <strain evidence="2">EPUS1.4</strain>
        <tissue evidence="2">Thallus</tissue>
    </source>
</reference>
<evidence type="ECO:0000313" key="3">
    <source>
        <dbReference type="Proteomes" id="UP000606974"/>
    </source>
</evidence>
<evidence type="ECO:0000313" key="2">
    <source>
        <dbReference type="EMBL" id="KAF7506710.1"/>
    </source>
</evidence>
<gene>
    <name evidence="2" type="ORF">GJ744_011434</name>
</gene>
<dbReference type="EMBL" id="JAACFV010000081">
    <property type="protein sequence ID" value="KAF7506710.1"/>
    <property type="molecule type" value="Genomic_DNA"/>
</dbReference>
<dbReference type="AlphaFoldDB" id="A0A8H7E2W8"/>
<comment type="caution">
    <text evidence="2">The sequence shown here is derived from an EMBL/GenBank/DDBJ whole genome shotgun (WGS) entry which is preliminary data.</text>
</comment>
<feature type="region of interest" description="Disordered" evidence="1">
    <location>
        <begin position="1"/>
        <end position="174"/>
    </location>
</feature>
<sequence length="250" mass="27633">MGDKQALLSGLKDQAPPWPRKREQRQQRRQPNSSVPRSQPTRDCPPRWVDLGCVPASSTPQDQSSGSEWEELRPASMSQRIPSSLVQRSSPSSQNPNVGSGRPETKRPSVSASRQRRPSLSSMLNRLNLSNSLPKPDTISEWEHLQRPSPSSSLQESSPAVSSRSSSPCSSQQYYSPVTSSHSVAPASSHSTLCSSPRHVSQCRCKRCQPQLYNVDGITRKMALWRGVQCATGCRCAVCEKNRVRILRAT</sequence>
<protein>
    <submittedName>
        <fullName evidence="2">Uncharacterized protein</fullName>
    </submittedName>
</protein>
<proteinExistence type="predicted"/>
<feature type="compositionally biased region" description="Polar residues" evidence="1">
    <location>
        <begin position="56"/>
        <end position="67"/>
    </location>
</feature>
<feature type="compositionally biased region" description="Low complexity" evidence="1">
    <location>
        <begin position="118"/>
        <end position="136"/>
    </location>
</feature>